<reference evidence="1" key="1">
    <citation type="submission" date="2021-03" db="EMBL/GenBank/DDBJ databases">
        <title>X isolated from Micromonospora tulbaghiae.</title>
        <authorList>
            <person name="Stennett H.L."/>
        </authorList>
    </citation>
    <scope>NUCLEOTIDE SEQUENCE</scope>
    <source>
        <strain evidence="1">28M1-20</strain>
    </source>
</reference>
<dbReference type="EMBL" id="JAGFVQ010000011">
    <property type="protein sequence ID" value="MBO4140152.1"/>
    <property type="molecule type" value="Genomic_DNA"/>
</dbReference>
<dbReference type="InterPro" id="IPR011990">
    <property type="entry name" value="TPR-like_helical_dom_sf"/>
</dbReference>
<gene>
    <name evidence="1" type="ORF">J5U46_08360</name>
</gene>
<evidence type="ECO:0000313" key="2">
    <source>
        <dbReference type="Proteomes" id="UP000669887"/>
    </source>
</evidence>
<dbReference type="Gene3D" id="1.25.40.10">
    <property type="entry name" value="Tetratricopeptide repeat domain"/>
    <property type="match status" value="2"/>
</dbReference>
<dbReference type="SUPFAM" id="SSF48452">
    <property type="entry name" value="TPR-like"/>
    <property type="match status" value="3"/>
</dbReference>
<evidence type="ECO:0000313" key="1">
    <source>
        <dbReference type="EMBL" id="MBO4140152.1"/>
    </source>
</evidence>
<dbReference type="AlphaFoldDB" id="A0AAW4JE66"/>
<name>A0AAW4JE66_9ACTN</name>
<dbReference type="PANTHER" id="PTHR46082">
    <property type="entry name" value="ATP/GTP-BINDING PROTEIN-RELATED"/>
    <property type="match status" value="1"/>
</dbReference>
<dbReference type="SUPFAM" id="SSF52540">
    <property type="entry name" value="P-loop containing nucleoside triphosphate hydrolases"/>
    <property type="match status" value="1"/>
</dbReference>
<proteinExistence type="predicted"/>
<dbReference type="Pfam" id="PF13424">
    <property type="entry name" value="TPR_12"/>
    <property type="match status" value="3"/>
</dbReference>
<dbReference type="PANTHER" id="PTHR46082:SF6">
    <property type="entry name" value="AAA+ ATPASE DOMAIN-CONTAINING PROTEIN-RELATED"/>
    <property type="match status" value="1"/>
</dbReference>
<protein>
    <submittedName>
        <fullName evidence="1">Tetratricopeptide repeat protein</fullName>
    </submittedName>
</protein>
<sequence>MQVGDHNVQTNVEVDAGQLPPAQRVADAAGASVHNLPSASGVFIGRDLTQLGGLLAGGAGGVAVGQAVVYGLGGIGKTELVLHYARAYADRYRLVWWVTADSPENVGLGLAELTRRLHPVATLTDAQAWAVGWLQANQGWLLILDNVEAVEDITDLLGQVTGRGHVVVTTRRDLGRASWARLRLSPLRLGVLDRAASVAILAELTGLTEAAAADHLAADLGDLPLALEQAAAYISQHHGLDFDGYRALLADRFTRVAGDSGHGSTAQRTIVSIWQVTMNAIRDRSMLADRVMRVLGWLAPDGLPEDVLLPLAEDSADLSDALALLASYSMISRNSGSVSVHRLVQAIARSEAPPDGLNDAIRLLDAALPDDPIRNIAGWPRWNALLPHIDTALNHLPGTHDNAAALHIGDRMATYRQFQGQVVTAITAFEQVLTDSLRLLGDHHPSTLTTRNNLAGAYHAAGRVGEAITAYEQLLIDRQQVLGGDHPSTLTTRNNLAVVYQAAGRVGEAITAFEHLLTDFRRVLGEDHPSTLTTRNNLASTYRSAGRVGEATIAFEQLLTHSRRVLGDDHPDTLTTRNNLALACQAAGRVSEAISAFEQLLTDSRRVLGDDHPDTLTTRNNLALAYQGAGRVDEAITAYEQLLTDRQRVLGDDHPSTLTTRNNLAHAYQDAGRVDEAITAYEQLLTDSRSVLGHDHPNTLDTCYSVALAYRVAGRVGEAVKALEQLLTDSRRVLGEEHAVTMTVGRSLAVARAAAAETES</sequence>
<dbReference type="InterPro" id="IPR019734">
    <property type="entry name" value="TPR_rpt"/>
</dbReference>
<organism evidence="1 2">
    <name type="scientific">Micromonospora tulbaghiae</name>
    <dbReference type="NCBI Taxonomy" id="479978"/>
    <lineage>
        <taxon>Bacteria</taxon>
        <taxon>Bacillati</taxon>
        <taxon>Actinomycetota</taxon>
        <taxon>Actinomycetes</taxon>
        <taxon>Micromonosporales</taxon>
        <taxon>Micromonosporaceae</taxon>
        <taxon>Micromonospora</taxon>
    </lineage>
</organism>
<comment type="caution">
    <text evidence="1">The sequence shown here is derived from an EMBL/GenBank/DDBJ whole genome shotgun (WGS) entry which is preliminary data.</text>
</comment>
<dbReference type="Proteomes" id="UP000669887">
    <property type="component" value="Unassembled WGS sequence"/>
</dbReference>
<dbReference type="InterPro" id="IPR053137">
    <property type="entry name" value="NLR-like"/>
</dbReference>
<accession>A0AAW4JE66</accession>
<dbReference type="Pfam" id="PF13374">
    <property type="entry name" value="TPR_10"/>
    <property type="match status" value="2"/>
</dbReference>
<dbReference type="RefSeq" id="WP_208576813.1">
    <property type="nucleotide sequence ID" value="NZ_JAGFVQ010000011.1"/>
</dbReference>
<dbReference type="Gene3D" id="3.40.50.300">
    <property type="entry name" value="P-loop containing nucleotide triphosphate hydrolases"/>
    <property type="match status" value="1"/>
</dbReference>
<dbReference type="SMART" id="SM00028">
    <property type="entry name" value="TPR"/>
    <property type="match status" value="7"/>
</dbReference>
<dbReference type="PRINTS" id="PR00381">
    <property type="entry name" value="KINESINLIGHT"/>
</dbReference>
<dbReference type="InterPro" id="IPR027417">
    <property type="entry name" value="P-loop_NTPase"/>
</dbReference>